<dbReference type="InterPro" id="IPR036412">
    <property type="entry name" value="HAD-like_sf"/>
</dbReference>
<dbReference type="GO" id="GO:0016887">
    <property type="term" value="F:ATP hydrolysis activity"/>
    <property type="evidence" value="ECO:0007669"/>
    <property type="project" value="InterPro"/>
</dbReference>
<dbReference type="SUPFAM" id="SSF81660">
    <property type="entry name" value="Metal cation-transporting ATPase, ATP-binding domain N"/>
    <property type="match status" value="1"/>
</dbReference>
<evidence type="ECO:0000256" key="15">
    <source>
        <dbReference type="ARBA" id="ARBA00023136"/>
    </source>
</evidence>
<dbReference type="InterPro" id="IPR023299">
    <property type="entry name" value="ATPase_P-typ_cyto_dom_N"/>
</dbReference>
<dbReference type="AlphaFoldDB" id="A0A3B0TGF9"/>
<evidence type="ECO:0000256" key="2">
    <source>
        <dbReference type="ARBA" id="ARBA00006024"/>
    </source>
</evidence>
<dbReference type="NCBIfam" id="TIGR01494">
    <property type="entry name" value="ATPase_P-type"/>
    <property type="match status" value="1"/>
</dbReference>
<keyword evidence="9" id="KW-0187">Copper transport</keyword>
<dbReference type="InterPro" id="IPR018303">
    <property type="entry name" value="ATPase_P-typ_P_site"/>
</dbReference>
<keyword evidence="13" id="KW-0186">Copper</keyword>
<protein>
    <recommendedName>
        <fullName evidence="3">P-type Cu(+) transporter</fullName>
        <ecNumber evidence="3">7.2.2.8</ecNumber>
    </recommendedName>
</protein>
<keyword evidence="10" id="KW-0067">ATP-binding</keyword>
<evidence type="ECO:0000256" key="7">
    <source>
        <dbReference type="ARBA" id="ARBA00022723"/>
    </source>
</evidence>
<dbReference type="Gene3D" id="3.40.50.1000">
    <property type="entry name" value="HAD superfamily/HAD-like"/>
    <property type="match status" value="1"/>
</dbReference>
<evidence type="ECO:0000256" key="16">
    <source>
        <dbReference type="SAM" id="Phobius"/>
    </source>
</evidence>
<keyword evidence="14" id="KW-0406">Ion transport</keyword>
<dbReference type="SUPFAM" id="SSF56784">
    <property type="entry name" value="HAD-like"/>
    <property type="match status" value="1"/>
</dbReference>
<dbReference type="GO" id="GO:0140581">
    <property type="term" value="F:P-type monovalent copper transporter activity"/>
    <property type="evidence" value="ECO:0007669"/>
    <property type="project" value="UniProtKB-EC"/>
</dbReference>
<sequence length="509" mass="53502">GVPAKGSAELNLIWGAMAILTLAVMAWSGSQFFTGAWSAAKHRSANMNTLIAVGISAAWLYSTVALLFPGVFPEERLRDVFYDVVAVVTALVVLGAAMEIRARARTSEALKKLIGLQAKTARVIRDGTEIEIPTGDVMEGDVVVVRPGEKIPVDGIVVSGASAVDESMVTGEPIPIEKTEDSTVIGSTINKTGSFRFRATRVGRDTMLAQIIQMVRDAQGSKAPIQRTVDMVAGYFAPAVMIIAIVTFMAWFTFGPAPSLVYAVITAVTVLVIACPCALGLATPTSLMVGIGKGAEHGILIKSGDALETAHKIDTVVLDKTGTVTQGKPVLTDVVTTIGFTEDDVLFLAAAAEIGSEHPLGEAIVAGARNRGIKTNEPEIFEAVPGHGITAVVDGRRVALGNLAFMEDQDVEARAVEGTLARLSDEGKTAMVIGVDGELAGVVAVADTVKEDSVAAIERMHELGLEVVMLTGDNQRTADAIGRQVGIDRVLAEVLPQDKANQIKLLQAE</sequence>
<keyword evidence="15 16" id="KW-0472">Membrane</keyword>
<dbReference type="FunFam" id="3.40.50.1000:FF:000144">
    <property type="entry name" value="copper-transporting ATPase 1 isoform X2"/>
    <property type="match status" value="1"/>
</dbReference>
<dbReference type="FunFam" id="2.70.150.10:FF:000020">
    <property type="entry name" value="Copper-exporting P-type ATPase A"/>
    <property type="match status" value="1"/>
</dbReference>
<evidence type="ECO:0000256" key="3">
    <source>
        <dbReference type="ARBA" id="ARBA00012517"/>
    </source>
</evidence>
<evidence type="ECO:0000256" key="10">
    <source>
        <dbReference type="ARBA" id="ARBA00022840"/>
    </source>
</evidence>
<name>A0A3B0TGF9_9ZZZZ</name>
<evidence type="ECO:0000256" key="6">
    <source>
        <dbReference type="ARBA" id="ARBA00022692"/>
    </source>
</evidence>
<dbReference type="NCBIfam" id="TIGR01511">
    <property type="entry name" value="ATPase-IB1_Cu"/>
    <property type="match status" value="1"/>
</dbReference>
<feature type="transmembrane region" description="Helical" evidence="16">
    <location>
        <begin position="232"/>
        <end position="254"/>
    </location>
</feature>
<keyword evidence="12 16" id="KW-1133">Transmembrane helix</keyword>
<dbReference type="PROSITE" id="PS00154">
    <property type="entry name" value="ATPASE_E1_E2"/>
    <property type="match status" value="1"/>
</dbReference>
<dbReference type="InterPro" id="IPR023298">
    <property type="entry name" value="ATPase_P-typ_TM_dom_sf"/>
</dbReference>
<dbReference type="Gene3D" id="2.70.150.10">
    <property type="entry name" value="Calcium-transporting ATPase, cytoplasmic transduction domain A"/>
    <property type="match status" value="1"/>
</dbReference>
<dbReference type="InterPro" id="IPR027256">
    <property type="entry name" value="P-typ_ATPase_IB"/>
</dbReference>
<feature type="transmembrane region" description="Helical" evidence="16">
    <location>
        <begin position="80"/>
        <end position="98"/>
    </location>
</feature>
<evidence type="ECO:0000256" key="1">
    <source>
        <dbReference type="ARBA" id="ARBA00004651"/>
    </source>
</evidence>
<dbReference type="InterPro" id="IPR008250">
    <property type="entry name" value="ATPase_P-typ_transduc_dom_A_sf"/>
</dbReference>
<dbReference type="CDD" id="cd02094">
    <property type="entry name" value="P-type_ATPase_Cu-like"/>
    <property type="match status" value="1"/>
</dbReference>
<feature type="non-terminal residue" evidence="18">
    <location>
        <position position="1"/>
    </location>
</feature>
<feature type="transmembrane region" description="Helical" evidence="16">
    <location>
        <begin position="260"/>
        <end position="283"/>
    </location>
</feature>
<evidence type="ECO:0000256" key="8">
    <source>
        <dbReference type="ARBA" id="ARBA00022741"/>
    </source>
</evidence>
<keyword evidence="6 16" id="KW-0812">Transmembrane</keyword>
<dbReference type="PRINTS" id="PR00119">
    <property type="entry name" value="CATATPASE"/>
</dbReference>
<keyword evidence="7" id="KW-0479">Metal-binding</keyword>
<dbReference type="GO" id="GO:0043682">
    <property type="term" value="F:P-type divalent copper transporter activity"/>
    <property type="evidence" value="ECO:0007669"/>
    <property type="project" value="TreeGrafter"/>
</dbReference>
<keyword evidence="11" id="KW-1278">Translocase</keyword>
<dbReference type="GO" id="GO:0005524">
    <property type="term" value="F:ATP binding"/>
    <property type="evidence" value="ECO:0007669"/>
    <property type="project" value="UniProtKB-KW"/>
</dbReference>
<comment type="similarity">
    <text evidence="2">Belongs to the cation transport ATPase (P-type) (TC 3.A.3) family. Type IB subfamily.</text>
</comment>
<dbReference type="Gene3D" id="3.40.1110.10">
    <property type="entry name" value="Calcium-transporting ATPase, cytoplasmic domain N"/>
    <property type="match status" value="1"/>
</dbReference>
<evidence type="ECO:0000256" key="13">
    <source>
        <dbReference type="ARBA" id="ARBA00023008"/>
    </source>
</evidence>
<dbReference type="Pfam" id="PF00122">
    <property type="entry name" value="E1-E2_ATPase"/>
    <property type="match status" value="1"/>
</dbReference>
<feature type="transmembrane region" description="Helical" evidence="16">
    <location>
        <begin position="49"/>
        <end position="68"/>
    </location>
</feature>
<keyword evidence="4" id="KW-0813">Transport</keyword>
<dbReference type="GO" id="GO:0055070">
    <property type="term" value="P:copper ion homeostasis"/>
    <property type="evidence" value="ECO:0007669"/>
    <property type="project" value="TreeGrafter"/>
</dbReference>
<organism evidence="18">
    <name type="scientific">hydrothermal vent metagenome</name>
    <dbReference type="NCBI Taxonomy" id="652676"/>
    <lineage>
        <taxon>unclassified sequences</taxon>
        <taxon>metagenomes</taxon>
        <taxon>ecological metagenomes</taxon>
    </lineage>
</organism>
<keyword evidence="8" id="KW-0547">Nucleotide-binding</keyword>
<evidence type="ECO:0000256" key="4">
    <source>
        <dbReference type="ARBA" id="ARBA00022448"/>
    </source>
</evidence>
<evidence type="ECO:0000256" key="11">
    <source>
        <dbReference type="ARBA" id="ARBA00022967"/>
    </source>
</evidence>
<dbReference type="NCBIfam" id="TIGR01525">
    <property type="entry name" value="ATPase-IB_hvy"/>
    <property type="match status" value="1"/>
</dbReference>
<reference evidence="18" key="1">
    <citation type="submission" date="2018-06" db="EMBL/GenBank/DDBJ databases">
        <authorList>
            <person name="Zhirakovskaya E."/>
        </authorList>
    </citation>
    <scope>NUCLEOTIDE SEQUENCE</scope>
</reference>
<keyword evidence="5" id="KW-1003">Cell membrane</keyword>
<comment type="subcellular location">
    <subcellularLocation>
        <location evidence="1">Cell membrane</location>
        <topology evidence="1">Multi-pass membrane protein</topology>
    </subcellularLocation>
</comment>
<proteinExistence type="inferred from homology"/>
<evidence type="ECO:0000256" key="9">
    <source>
        <dbReference type="ARBA" id="ARBA00022796"/>
    </source>
</evidence>
<dbReference type="EMBL" id="UOEI01000452">
    <property type="protein sequence ID" value="VAW06106.1"/>
    <property type="molecule type" value="Genomic_DNA"/>
</dbReference>
<dbReference type="SUPFAM" id="SSF81665">
    <property type="entry name" value="Calcium ATPase, transmembrane domain M"/>
    <property type="match status" value="1"/>
</dbReference>
<feature type="transmembrane region" description="Helical" evidence="16">
    <location>
        <begin position="12"/>
        <end position="37"/>
    </location>
</feature>
<evidence type="ECO:0000259" key="17">
    <source>
        <dbReference type="Pfam" id="PF00122"/>
    </source>
</evidence>
<dbReference type="Pfam" id="PF00702">
    <property type="entry name" value="Hydrolase"/>
    <property type="match status" value="1"/>
</dbReference>
<feature type="non-terminal residue" evidence="18">
    <location>
        <position position="509"/>
    </location>
</feature>
<dbReference type="GO" id="GO:0005507">
    <property type="term" value="F:copper ion binding"/>
    <property type="evidence" value="ECO:0007669"/>
    <property type="project" value="TreeGrafter"/>
</dbReference>
<dbReference type="InterPro" id="IPR059000">
    <property type="entry name" value="ATPase_P-type_domA"/>
</dbReference>
<feature type="domain" description="P-type ATPase A" evidence="17">
    <location>
        <begin position="116"/>
        <end position="215"/>
    </location>
</feature>
<dbReference type="SUPFAM" id="SSF81653">
    <property type="entry name" value="Calcium ATPase, transduction domain A"/>
    <property type="match status" value="1"/>
</dbReference>
<evidence type="ECO:0000256" key="12">
    <source>
        <dbReference type="ARBA" id="ARBA00022989"/>
    </source>
</evidence>
<dbReference type="PANTHER" id="PTHR43520">
    <property type="entry name" value="ATP7, ISOFORM B"/>
    <property type="match status" value="1"/>
</dbReference>
<gene>
    <name evidence="18" type="ORF">MNBD_ACTINO01-2346</name>
</gene>
<dbReference type="PRINTS" id="PR00943">
    <property type="entry name" value="CUATPASE"/>
</dbReference>
<evidence type="ECO:0000313" key="18">
    <source>
        <dbReference type="EMBL" id="VAW06106.1"/>
    </source>
</evidence>
<evidence type="ECO:0000256" key="5">
    <source>
        <dbReference type="ARBA" id="ARBA00022475"/>
    </source>
</evidence>
<keyword evidence="18" id="KW-0378">Hydrolase</keyword>
<accession>A0A3B0TGF9</accession>
<dbReference type="InterPro" id="IPR023214">
    <property type="entry name" value="HAD_sf"/>
</dbReference>
<dbReference type="EC" id="7.2.2.8" evidence="3"/>
<dbReference type="GO" id="GO:0005886">
    <property type="term" value="C:plasma membrane"/>
    <property type="evidence" value="ECO:0007669"/>
    <property type="project" value="UniProtKB-SubCell"/>
</dbReference>
<dbReference type="InterPro" id="IPR001757">
    <property type="entry name" value="P_typ_ATPase"/>
</dbReference>
<evidence type="ECO:0000256" key="14">
    <source>
        <dbReference type="ARBA" id="ARBA00023065"/>
    </source>
</evidence>
<dbReference type="PANTHER" id="PTHR43520:SF8">
    <property type="entry name" value="P-TYPE CU(+) TRANSPORTER"/>
    <property type="match status" value="1"/>
</dbReference>